<evidence type="ECO:0000313" key="2">
    <source>
        <dbReference type="Proteomes" id="UP001159363"/>
    </source>
</evidence>
<keyword evidence="2" id="KW-1185">Reference proteome</keyword>
<accession>A0ABQ9HCQ0</accession>
<gene>
    <name evidence="1" type="ORF">PR048_018532</name>
</gene>
<dbReference type="EMBL" id="JARBHB010000006">
    <property type="protein sequence ID" value="KAJ8882044.1"/>
    <property type="molecule type" value="Genomic_DNA"/>
</dbReference>
<sequence length="434" mass="47780">MGVIEWQRKFCVAWESFVFEPAAVGNMESFRILCVEFGSVLCRYTAVSYVKLTCVTYSHAERNSLAKLSLAVTSLGSCQRGSKHWTYGHTQLRFGIKVARSRPLLELISPSEHGDEVIATLAAIIGSQSSGDPRAAVAERLAFSPPTKVNQIHSPDGSLPDFRKWESSLTMPLVCGVSRGLSRFPHPFIPALLHSHLISPSSALKTSLAMDIDLCEGFRGVLPFPAPSLFNTFLHAVFWMPGNDSLAHTVLDSSWRTLAWSSPSTVTSDNQCTVDIGIFVHDIVERRLTRKLNSAALDPSRAVAFSQNFPPCREGNTLLSGVLWRRGHQTSGGRNEDKTDVEHVYTEVDFANGVAVYQTRPGRLRANSRLARKQVASAILPGVKQHLLLHGAAANEQSTVDYNLVFKGLRSAGQMHLFDVFFSFSDEKIPPASR</sequence>
<protein>
    <submittedName>
        <fullName evidence="1">Uncharacterized protein</fullName>
    </submittedName>
</protein>
<name>A0ABQ9HCQ0_9NEOP</name>
<organism evidence="1 2">
    <name type="scientific">Dryococelus australis</name>
    <dbReference type="NCBI Taxonomy" id="614101"/>
    <lineage>
        <taxon>Eukaryota</taxon>
        <taxon>Metazoa</taxon>
        <taxon>Ecdysozoa</taxon>
        <taxon>Arthropoda</taxon>
        <taxon>Hexapoda</taxon>
        <taxon>Insecta</taxon>
        <taxon>Pterygota</taxon>
        <taxon>Neoptera</taxon>
        <taxon>Polyneoptera</taxon>
        <taxon>Phasmatodea</taxon>
        <taxon>Verophasmatodea</taxon>
        <taxon>Anareolatae</taxon>
        <taxon>Phasmatidae</taxon>
        <taxon>Eurycanthinae</taxon>
        <taxon>Dryococelus</taxon>
    </lineage>
</organism>
<comment type="caution">
    <text evidence="1">The sequence shown here is derived from an EMBL/GenBank/DDBJ whole genome shotgun (WGS) entry which is preliminary data.</text>
</comment>
<reference evidence="1 2" key="1">
    <citation type="submission" date="2023-02" db="EMBL/GenBank/DDBJ databases">
        <title>LHISI_Scaffold_Assembly.</title>
        <authorList>
            <person name="Stuart O.P."/>
            <person name="Cleave R."/>
            <person name="Magrath M.J.L."/>
            <person name="Mikheyev A.S."/>
        </authorList>
    </citation>
    <scope>NUCLEOTIDE SEQUENCE [LARGE SCALE GENOMIC DNA]</scope>
    <source>
        <strain evidence="1">Daus_M_001</strain>
        <tissue evidence="1">Leg muscle</tissue>
    </source>
</reference>
<proteinExistence type="predicted"/>
<dbReference type="Proteomes" id="UP001159363">
    <property type="component" value="Chromosome 5"/>
</dbReference>
<evidence type="ECO:0000313" key="1">
    <source>
        <dbReference type="EMBL" id="KAJ8882044.1"/>
    </source>
</evidence>